<organism evidence="1 2">
    <name type="scientific">Gardnerella vaginalis</name>
    <dbReference type="NCBI Taxonomy" id="2702"/>
    <lineage>
        <taxon>Bacteria</taxon>
        <taxon>Bacillati</taxon>
        <taxon>Actinomycetota</taxon>
        <taxon>Actinomycetes</taxon>
        <taxon>Bifidobacteriales</taxon>
        <taxon>Bifidobacteriaceae</taxon>
        <taxon>Gardnerella</taxon>
    </lineage>
</organism>
<dbReference type="AlphaFoldDB" id="A0A135Z867"/>
<evidence type="ECO:0000313" key="1">
    <source>
        <dbReference type="EMBL" id="KXI17860.1"/>
    </source>
</evidence>
<proteinExistence type="predicted"/>
<gene>
    <name evidence="1" type="ORF">HMPREF3230_00506</name>
</gene>
<protein>
    <submittedName>
        <fullName evidence="1">Uncharacterized protein</fullName>
    </submittedName>
</protein>
<dbReference type="EMBL" id="LSRC01000019">
    <property type="protein sequence ID" value="KXI17860.1"/>
    <property type="molecule type" value="Genomic_DNA"/>
</dbReference>
<evidence type="ECO:0000313" key="2">
    <source>
        <dbReference type="Proteomes" id="UP000070505"/>
    </source>
</evidence>
<dbReference type="Proteomes" id="UP000070505">
    <property type="component" value="Unassembled WGS sequence"/>
</dbReference>
<comment type="caution">
    <text evidence="1">The sequence shown here is derived from an EMBL/GenBank/DDBJ whole genome shotgun (WGS) entry which is preliminary data.</text>
</comment>
<accession>A0A135Z867</accession>
<dbReference type="PATRIC" id="fig|2702.101.peg.491"/>
<reference evidence="1 2" key="1">
    <citation type="submission" date="2016-02" db="EMBL/GenBank/DDBJ databases">
        <authorList>
            <person name="Wen L."/>
            <person name="He K."/>
            <person name="Yang H."/>
        </authorList>
    </citation>
    <scope>NUCLEOTIDE SEQUENCE [LARGE SCALE GENOMIC DNA]</scope>
    <source>
        <strain evidence="1 2">CMW7778B</strain>
    </source>
</reference>
<sequence length="65" mass="7493">MQIDSLDAIDVTHYTVFIRKSLASVKNCTKNMLKMRHLQGNLAIKLTFFTIRINSAILRKVEVSR</sequence>
<name>A0A135Z867_GARVA</name>